<dbReference type="AlphaFoldDB" id="A0AAU8QAV6"/>
<dbReference type="InterPro" id="IPR036291">
    <property type="entry name" value="NAD(P)-bd_dom_sf"/>
</dbReference>
<dbReference type="PRINTS" id="PR00081">
    <property type="entry name" value="GDHRDH"/>
</dbReference>
<dbReference type="RefSeq" id="WP_014367832.1">
    <property type="nucleotide sequence ID" value="NC_017945.3"/>
</dbReference>
<dbReference type="Pfam" id="PF00106">
    <property type="entry name" value="adh_short"/>
    <property type="match status" value="1"/>
</dbReference>
<gene>
    <name evidence="3" type="ORF">CP258_10540</name>
</gene>
<dbReference type="SUPFAM" id="SSF51735">
    <property type="entry name" value="NAD(P)-binding Rossmann-fold domains"/>
    <property type="match status" value="1"/>
</dbReference>
<evidence type="ECO:0000256" key="1">
    <source>
        <dbReference type="ARBA" id="ARBA00006484"/>
    </source>
</evidence>
<evidence type="ECO:0000313" key="3">
    <source>
        <dbReference type="EMBL" id="AFK17673.1"/>
    </source>
</evidence>
<evidence type="ECO:0000313" key="4">
    <source>
        <dbReference type="Proteomes" id="UP000006465"/>
    </source>
</evidence>
<sequence length="222" mass="24016">MSRCAVVTGASQGVGLSITQLLLEHGWTVYAHYRTTPAPVDHPNVHWWQADFSQNLPTEAISRLTQIGPIDALIHCAGVASLGKVSTVERHDWELHMSVNLHAPVELTAALLPQIRSASGHVVYINSGAGMRTNPHWGAYSASKFAARAWCDALRHEEPMICVTSVFPGRIDTGMQRGIVEQEGGVYNGSAFIAPASVAKVVLTSLETTADAHIPEIIIRPR</sequence>
<dbReference type="PANTHER" id="PTHR44196:SF1">
    <property type="entry name" value="DEHYDROGENASE_REDUCTASE SDR FAMILY MEMBER 7B"/>
    <property type="match status" value="1"/>
</dbReference>
<protein>
    <submittedName>
        <fullName evidence="3">SDR family oxidoreductase</fullName>
    </submittedName>
</protein>
<dbReference type="EMBL" id="CP003540">
    <property type="protein sequence ID" value="AFK17673.1"/>
    <property type="molecule type" value="Genomic_DNA"/>
</dbReference>
<name>A0AAU8QAV6_CORPS</name>
<proteinExistence type="inferred from homology"/>
<dbReference type="Proteomes" id="UP000006465">
    <property type="component" value="Chromosome"/>
</dbReference>
<dbReference type="PANTHER" id="PTHR44196">
    <property type="entry name" value="DEHYDROGENASE/REDUCTASE SDR FAMILY MEMBER 7B"/>
    <property type="match status" value="1"/>
</dbReference>
<dbReference type="PROSITE" id="PS00061">
    <property type="entry name" value="ADH_SHORT"/>
    <property type="match status" value="1"/>
</dbReference>
<accession>A0AAU8QAV6</accession>
<comment type="similarity">
    <text evidence="1">Belongs to the short-chain dehydrogenases/reductases (SDR) family.</text>
</comment>
<dbReference type="NCBIfam" id="NF006073">
    <property type="entry name" value="PRK08219.1"/>
    <property type="match status" value="1"/>
</dbReference>
<dbReference type="GO" id="GO:0016491">
    <property type="term" value="F:oxidoreductase activity"/>
    <property type="evidence" value="ECO:0007669"/>
    <property type="project" value="UniProtKB-KW"/>
</dbReference>
<dbReference type="GO" id="GO:0016020">
    <property type="term" value="C:membrane"/>
    <property type="evidence" value="ECO:0007669"/>
    <property type="project" value="TreeGrafter"/>
</dbReference>
<dbReference type="Gene3D" id="3.40.50.720">
    <property type="entry name" value="NAD(P)-binding Rossmann-like Domain"/>
    <property type="match status" value="1"/>
</dbReference>
<dbReference type="KEGG" id="coe:CP258_10540"/>
<dbReference type="InterPro" id="IPR020904">
    <property type="entry name" value="Sc_DH/Rdtase_CS"/>
</dbReference>
<evidence type="ECO:0000256" key="2">
    <source>
        <dbReference type="ARBA" id="ARBA00023002"/>
    </source>
</evidence>
<reference evidence="3 4" key="1">
    <citation type="journal article" date="2013" name="J. Biotechnol.">
        <title>Genome sequence of Corynebacterium pseudotuberculosis biovar equi strain 258 and prediction of antigenic targets to improve biotechnological vaccine production.</title>
        <authorList>
            <person name="Soares S.C."/>
            <person name="Trost E."/>
            <person name="Ramos R.T."/>
            <person name="Carneiro A.R."/>
            <person name="Santos A.R."/>
            <person name="Pinto A.C."/>
            <person name="Barbosa E."/>
            <person name="Aburjaile F."/>
            <person name="Ali A."/>
            <person name="Diniz C.A."/>
            <person name="Hassan S.S."/>
            <person name="Fiaux K."/>
            <person name="Guimaraes L.C."/>
            <person name="Bakhtiar S.M."/>
            <person name="Pereira U."/>
            <person name="Almeida S.S."/>
            <person name="Abreu V.A."/>
            <person name="Rocha F.S."/>
            <person name="Dorella F.A."/>
            <person name="Miyoshi A."/>
            <person name="Silva A."/>
            <person name="Azevedo V."/>
            <person name="Tauch A."/>
        </authorList>
    </citation>
    <scope>NUCLEOTIDE SEQUENCE [LARGE SCALE GENOMIC DNA]</scope>
    <source>
        <strain evidence="3 4">258</strain>
    </source>
</reference>
<keyword evidence="2" id="KW-0560">Oxidoreductase</keyword>
<organism evidence="3 4">
    <name type="scientific">Corynebacterium pseudotuberculosis 258</name>
    <dbReference type="NCBI Taxonomy" id="1168865"/>
    <lineage>
        <taxon>Bacteria</taxon>
        <taxon>Bacillati</taxon>
        <taxon>Actinomycetota</taxon>
        <taxon>Actinomycetes</taxon>
        <taxon>Mycobacteriales</taxon>
        <taxon>Corynebacteriaceae</taxon>
        <taxon>Corynebacterium</taxon>
    </lineage>
</organism>
<dbReference type="InterPro" id="IPR002347">
    <property type="entry name" value="SDR_fam"/>
</dbReference>